<evidence type="ECO:0000313" key="6">
    <source>
        <dbReference type="Proteomes" id="UP000230605"/>
    </source>
</evidence>
<accession>A0A2G5HIF8</accession>
<proteinExistence type="inferred from homology"/>
<dbReference type="InterPro" id="IPR018559">
    <property type="entry name" value="DUF2015"/>
</dbReference>
<evidence type="ECO:0000256" key="3">
    <source>
        <dbReference type="SAM" id="SignalP"/>
    </source>
</evidence>
<comment type="similarity">
    <text evidence="1">Belongs to the UPF0357 family.</text>
</comment>
<feature type="signal peptide" evidence="3">
    <location>
        <begin position="1"/>
        <end position="21"/>
    </location>
</feature>
<evidence type="ECO:0000313" key="7">
    <source>
        <dbReference type="Proteomes" id="UP001302367"/>
    </source>
</evidence>
<dbReference type="EMBL" id="CP134190">
    <property type="protein sequence ID" value="WPB06449.1"/>
    <property type="molecule type" value="Genomic_DNA"/>
</dbReference>
<reference evidence="5 7" key="2">
    <citation type="submission" date="2023-09" db="EMBL/GenBank/DDBJ databases">
        <title>Complete-Gapless Cercospora beticola genome.</title>
        <authorList>
            <person name="Wyatt N.A."/>
            <person name="Spanner R.E."/>
            <person name="Bolton M.D."/>
        </authorList>
    </citation>
    <scope>NUCLEOTIDE SEQUENCE [LARGE SCALE GENOMIC DNA]</scope>
    <source>
        <strain evidence="5">Cb09-40</strain>
    </source>
</reference>
<evidence type="ECO:0000256" key="1">
    <source>
        <dbReference type="ARBA" id="ARBA00008325"/>
    </source>
</evidence>
<dbReference type="PANTHER" id="PTHR28023:SF1">
    <property type="entry name" value="UPF0357 PROTEIN YCL012C"/>
    <property type="match status" value="1"/>
</dbReference>
<reference evidence="4 6" key="1">
    <citation type="submission" date="2015-10" db="EMBL/GenBank/DDBJ databases">
        <title>The cercosporin biosynthetic gene cluster was horizontally transferred to several fungal lineages and shown to be expanded in Cercospora beticola based on microsynteny with recipient genomes.</title>
        <authorList>
            <person name="De Jonge R."/>
            <person name="Ebert M.K."/>
            <person name="Suttle J.C."/>
            <person name="Jurick Ii W.M."/>
            <person name="Secor G.A."/>
            <person name="Thomma B.P."/>
            <person name="Van De Peer Y."/>
            <person name="Bolton M.D."/>
        </authorList>
    </citation>
    <scope>NUCLEOTIDE SEQUENCE [LARGE SCALE GENOMIC DNA]</scope>
    <source>
        <strain evidence="4 6">09-40</strain>
    </source>
</reference>
<keyword evidence="7" id="KW-1185">Reference proteome</keyword>
<dbReference type="OrthoDB" id="447314at2759"/>
<name>A0A2G5HIF8_CERBT</name>
<evidence type="ECO:0000313" key="5">
    <source>
        <dbReference type="EMBL" id="WPB06449.1"/>
    </source>
</evidence>
<dbReference type="Proteomes" id="UP000230605">
    <property type="component" value="Chromosome 7"/>
</dbReference>
<protein>
    <submittedName>
        <fullName evidence="4">UPF0357 protein AAL017W</fullName>
    </submittedName>
</protein>
<evidence type="ECO:0000256" key="2">
    <source>
        <dbReference type="ARBA" id="ARBA00022729"/>
    </source>
</evidence>
<gene>
    <name evidence="4" type="ORF">CB0940_09246</name>
    <name evidence="5" type="ORF">RHO25_011106</name>
</gene>
<evidence type="ECO:0000313" key="4">
    <source>
        <dbReference type="EMBL" id="PIA92330.1"/>
    </source>
</evidence>
<organism evidence="4 6">
    <name type="scientific">Cercospora beticola</name>
    <name type="common">Sugarbeet leaf spot fungus</name>
    <dbReference type="NCBI Taxonomy" id="122368"/>
    <lineage>
        <taxon>Eukaryota</taxon>
        <taxon>Fungi</taxon>
        <taxon>Dikarya</taxon>
        <taxon>Ascomycota</taxon>
        <taxon>Pezizomycotina</taxon>
        <taxon>Dothideomycetes</taxon>
        <taxon>Dothideomycetidae</taxon>
        <taxon>Mycosphaerellales</taxon>
        <taxon>Mycosphaerellaceae</taxon>
        <taxon>Cercospora</taxon>
    </lineage>
</organism>
<dbReference type="Pfam" id="PF09435">
    <property type="entry name" value="DUF2015"/>
    <property type="match status" value="1"/>
</dbReference>
<dbReference type="EMBL" id="LKMD01000106">
    <property type="protein sequence ID" value="PIA92330.1"/>
    <property type="molecule type" value="Genomic_DNA"/>
</dbReference>
<keyword evidence="2 3" id="KW-0732">Signal</keyword>
<sequence>MAYLFYTFLFAFLILSTVLYATRNTWKPYAPPIPYLTAPGEIPTWAWNIYDRVNAYIDRWRYSALPSSFQNEAEQGFHSSNFDIAENIQGEDSRSGLSGQQKAEVYGIMRRQGVTFDEARRLYTERQFAAAGIGPDGRPLDKKAVVFS</sequence>
<dbReference type="Proteomes" id="UP001302367">
    <property type="component" value="Chromosome 7"/>
</dbReference>
<dbReference type="PANTHER" id="PTHR28023">
    <property type="entry name" value="UPF0357 PROTEIN YCL012C"/>
    <property type="match status" value="1"/>
</dbReference>
<dbReference type="AlphaFoldDB" id="A0A2G5HIF8"/>
<feature type="chain" id="PRO_5013579441" evidence="3">
    <location>
        <begin position="22"/>
        <end position="148"/>
    </location>
</feature>